<dbReference type="PANTHER" id="PTHR34817">
    <property type="entry name" value="NUCLEOTIDYLTRANSFERASE"/>
    <property type="match status" value="1"/>
</dbReference>
<dbReference type="InterPro" id="IPR018775">
    <property type="entry name" value="RlaP"/>
</dbReference>
<dbReference type="Proteomes" id="UP000030014">
    <property type="component" value="Unassembled WGS sequence"/>
</dbReference>
<protein>
    <submittedName>
        <fullName evidence="1">Nucleotidyltransferase</fullName>
    </submittedName>
</protein>
<dbReference type="Pfam" id="PF10127">
    <property type="entry name" value="RlaP"/>
    <property type="match status" value="1"/>
</dbReference>
<sequence>MNIDEIKQKLRSQEYDFLRINEHLGNNIILLTTGGSYAYGTNIDTKEHTSDLDIRGICVERPEEIIGLSSFEQFENKETDTTIYGLRKVIKLLLNCNPNVIEILGTKDEHLFICTKAGKLLRDNLDLFISKKAIASFGGYSTAQLRRLQNALARDSYPQKEKEEHILKSIESQMLTMQDRYKEVKNEELKLYIDKSDKEDLESEIFLDISLKHYPLRDFKNIYSEMTQIVKDYDKLTHRNSKKDTLHLNKHAMHLIRLLLMGTEILEGKGVNTHREKDIELLLNIRNGKYSYNEIFEMVNDYDKQFKYAAEHTELQNNPDYKKVEELVMEINRGVINGQ</sequence>
<gene>
    <name evidence="1" type="ORF">Z955_16175</name>
</gene>
<organism evidence="1 2">
    <name type="scientific">Clostridium botulinum C/D str. DC5</name>
    <dbReference type="NCBI Taxonomy" id="1443128"/>
    <lineage>
        <taxon>Bacteria</taxon>
        <taxon>Bacillati</taxon>
        <taxon>Bacillota</taxon>
        <taxon>Clostridia</taxon>
        <taxon>Eubacteriales</taxon>
        <taxon>Clostridiaceae</taxon>
        <taxon>Clostridium</taxon>
    </lineage>
</organism>
<dbReference type="AlphaFoldDB" id="A0A0A0HV52"/>
<keyword evidence="1" id="KW-0808">Transferase</keyword>
<dbReference type="GO" id="GO:0016740">
    <property type="term" value="F:transferase activity"/>
    <property type="evidence" value="ECO:0007669"/>
    <property type="project" value="UniProtKB-KW"/>
</dbReference>
<name>A0A0A0HV52_CLOBO</name>
<reference evidence="1 2" key="1">
    <citation type="submission" date="2014-01" db="EMBL/GenBank/DDBJ databases">
        <title>Plasmidome dynamics in the species complex Clostridium novyi sensu lato converts strains of independent lineages into distinctly different pathogens.</title>
        <authorList>
            <person name="Skarin H."/>
            <person name="Segerman B."/>
        </authorList>
    </citation>
    <scope>NUCLEOTIDE SEQUENCE [LARGE SCALE GENOMIC DNA]</scope>
    <source>
        <strain evidence="1 2">DC5</strain>
    </source>
</reference>
<accession>A0A0A0HV52</accession>
<dbReference type="EMBL" id="JDRY01000174">
    <property type="protein sequence ID" value="KGM93064.1"/>
    <property type="molecule type" value="Genomic_DNA"/>
</dbReference>
<comment type="caution">
    <text evidence="1">The sequence shown here is derived from an EMBL/GenBank/DDBJ whole genome shotgun (WGS) entry which is preliminary data.</text>
</comment>
<proteinExistence type="predicted"/>
<dbReference type="PANTHER" id="PTHR34817:SF1">
    <property type="entry name" value="NUCLEOTIDYLTRANSFERASE"/>
    <property type="match status" value="1"/>
</dbReference>
<dbReference type="RefSeq" id="WP_039260290.1">
    <property type="nucleotide sequence ID" value="NZ_JDRY01000174.1"/>
</dbReference>
<evidence type="ECO:0000313" key="1">
    <source>
        <dbReference type="EMBL" id="KGM93064.1"/>
    </source>
</evidence>
<evidence type="ECO:0000313" key="2">
    <source>
        <dbReference type="Proteomes" id="UP000030014"/>
    </source>
</evidence>